<protein>
    <submittedName>
        <fullName evidence="6">4-hydroxy-tetrahydrodipicolinate synthase</fullName>
    </submittedName>
    <submittedName>
        <fullName evidence="5">Dihydrodipicolinate synthase family protein</fullName>
    </submittedName>
</protein>
<dbReference type="EMBL" id="FRCA01000001">
    <property type="protein sequence ID" value="SHL28942.1"/>
    <property type="molecule type" value="Genomic_DNA"/>
</dbReference>
<dbReference type="SMART" id="SM01130">
    <property type="entry name" value="DHDPS"/>
    <property type="match status" value="1"/>
</dbReference>
<gene>
    <name evidence="5" type="primary">dapA_1</name>
    <name evidence="5" type="ORF">HCU01_23470</name>
    <name evidence="6" type="ORF">SAMN05660971_00081</name>
</gene>
<organism evidence="6 7">
    <name type="scientific">Halomonas cupida</name>
    <dbReference type="NCBI Taxonomy" id="44933"/>
    <lineage>
        <taxon>Bacteria</taxon>
        <taxon>Pseudomonadati</taxon>
        <taxon>Pseudomonadota</taxon>
        <taxon>Gammaproteobacteria</taxon>
        <taxon>Oceanospirillales</taxon>
        <taxon>Halomonadaceae</taxon>
        <taxon>Halomonas</taxon>
    </lineage>
</organism>
<feature type="active site" description="Proton donor/acceptor" evidence="3">
    <location>
        <position position="144"/>
    </location>
</feature>
<feature type="binding site" evidence="4">
    <location>
        <position position="57"/>
    </location>
    <ligand>
        <name>pyruvate</name>
        <dbReference type="ChEBI" id="CHEBI:15361"/>
    </ligand>
</feature>
<keyword evidence="8" id="KW-1185">Reference proteome</keyword>
<evidence type="ECO:0000256" key="1">
    <source>
        <dbReference type="ARBA" id="ARBA00023239"/>
    </source>
</evidence>
<dbReference type="EMBL" id="BJXU01000091">
    <property type="protein sequence ID" value="GEN24398.1"/>
    <property type="molecule type" value="Genomic_DNA"/>
</dbReference>
<keyword evidence="1 2" id="KW-0456">Lyase</keyword>
<name>A0A1M6ZEM1_9GAMM</name>
<evidence type="ECO:0000256" key="4">
    <source>
        <dbReference type="PIRSR" id="PIRSR001365-2"/>
    </source>
</evidence>
<evidence type="ECO:0000256" key="3">
    <source>
        <dbReference type="PIRSR" id="PIRSR001365-1"/>
    </source>
</evidence>
<dbReference type="Pfam" id="PF00701">
    <property type="entry name" value="DHDPS"/>
    <property type="match status" value="1"/>
</dbReference>
<accession>A0A1M6ZEM1</accession>
<sequence length="306" mass="33244">MSKQESRSRVEQALAGVSGVHVTPYQDDGRINHPLLSKVVDDIAQSGVHNIVTGGNTGEFYALTLDEIETIYRLAVDSNKGRSVVTAGVGRSQADAIHLTHAAQAAGVDAIMVHQPPDPFASPRMLASYIRGIADETDLPIIAYARNPGLTPDDFATLADIDNVVAVKYAVPDPLRMAECIRATQGSSLLWICGLAESWALPFYAYGARGFTSGLVNVNATLTMQFHRALEDQRWEEARRLIDLIADFEDMRTLEQNGTNVTVVKEAMRLQGSDVGPVRPPGVDRLHAPQTQTLDNILKGWASTQV</sequence>
<evidence type="ECO:0000256" key="2">
    <source>
        <dbReference type="PIRNR" id="PIRNR001365"/>
    </source>
</evidence>
<dbReference type="OrthoDB" id="8995637at2"/>
<dbReference type="PANTHER" id="PTHR12128:SF19">
    <property type="entry name" value="5-DEHYDRO-4-DEOXYGLUCARATE DEHYDRATASE 2-RELATED"/>
    <property type="match status" value="1"/>
</dbReference>
<dbReference type="PANTHER" id="PTHR12128">
    <property type="entry name" value="DIHYDRODIPICOLINATE SYNTHASE"/>
    <property type="match status" value="1"/>
</dbReference>
<evidence type="ECO:0000313" key="8">
    <source>
        <dbReference type="Proteomes" id="UP000321726"/>
    </source>
</evidence>
<reference evidence="6 7" key="1">
    <citation type="submission" date="2016-11" db="EMBL/GenBank/DDBJ databases">
        <authorList>
            <person name="Jaros S."/>
            <person name="Januszkiewicz K."/>
            <person name="Wedrychowicz H."/>
        </authorList>
    </citation>
    <scope>NUCLEOTIDE SEQUENCE [LARGE SCALE GENOMIC DNA]</scope>
    <source>
        <strain evidence="6 7">DSM 4740</strain>
    </source>
</reference>
<dbReference type="AlphaFoldDB" id="A0A1M6ZEM1"/>
<dbReference type="CDD" id="cd00408">
    <property type="entry name" value="DHDPS-like"/>
    <property type="match status" value="1"/>
</dbReference>
<dbReference type="InterPro" id="IPR002220">
    <property type="entry name" value="DapA-like"/>
</dbReference>
<dbReference type="PIRSF" id="PIRSF001365">
    <property type="entry name" value="DHDPS"/>
    <property type="match status" value="1"/>
</dbReference>
<dbReference type="InterPro" id="IPR013785">
    <property type="entry name" value="Aldolase_TIM"/>
</dbReference>
<evidence type="ECO:0000313" key="7">
    <source>
        <dbReference type="Proteomes" id="UP000184123"/>
    </source>
</evidence>
<dbReference type="GO" id="GO:0008840">
    <property type="term" value="F:4-hydroxy-tetrahydrodipicolinate synthase activity"/>
    <property type="evidence" value="ECO:0007669"/>
    <property type="project" value="TreeGrafter"/>
</dbReference>
<dbReference type="Proteomes" id="UP000321726">
    <property type="component" value="Unassembled WGS sequence"/>
</dbReference>
<dbReference type="Gene3D" id="3.20.20.70">
    <property type="entry name" value="Aldolase class I"/>
    <property type="match status" value="1"/>
</dbReference>
<dbReference type="SUPFAM" id="SSF51569">
    <property type="entry name" value="Aldolase"/>
    <property type="match status" value="1"/>
</dbReference>
<feature type="active site" description="Schiff-base intermediate with substrate" evidence="3">
    <location>
        <position position="168"/>
    </location>
</feature>
<proteinExistence type="inferred from homology"/>
<reference evidence="5 8" key="2">
    <citation type="submission" date="2019-07" db="EMBL/GenBank/DDBJ databases">
        <title>Whole genome shotgun sequence of Halomonas cupida NBRC 102219.</title>
        <authorList>
            <person name="Hosoyama A."/>
            <person name="Uohara A."/>
            <person name="Ohji S."/>
            <person name="Ichikawa N."/>
        </authorList>
    </citation>
    <scope>NUCLEOTIDE SEQUENCE [LARGE SCALE GENOMIC DNA]</scope>
    <source>
        <strain evidence="5 8">NBRC 102219</strain>
    </source>
</reference>
<dbReference type="STRING" id="44933.SAMN05660971_00081"/>
<dbReference type="RefSeq" id="WP_073433061.1">
    <property type="nucleotide sequence ID" value="NZ_BJXU01000091.1"/>
</dbReference>
<evidence type="ECO:0000313" key="6">
    <source>
        <dbReference type="EMBL" id="SHL28942.1"/>
    </source>
</evidence>
<comment type="similarity">
    <text evidence="2">Belongs to the DapA family.</text>
</comment>
<evidence type="ECO:0000313" key="5">
    <source>
        <dbReference type="EMBL" id="GEN24398.1"/>
    </source>
</evidence>
<dbReference type="Proteomes" id="UP000184123">
    <property type="component" value="Unassembled WGS sequence"/>
</dbReference>